<evidence type="ECO:0000313" key="2">
    <source>
        <dbReference type="EMBL" id="VDC28822.1"/>
    </source>
</evidence>
<keyword evidence="3" id="KW-1185">Reference proteome</keyword>
<organism evidence="2 3">
    <name type="scientific">Filibacter tadaridae</name>
    <dbReference type="NCBI Taxonomy" id="2483811"/>
    <lineage>
        <taxon>Bacteria</taxon>
        <taxon>Bacillati</taxon>
        <taxon>Bacillota</taxon>
        <taxon>Bacilli</taxon>
        <taxon>Bacillales</taxon>
        <taxon>Caryophanaceae</taxon>
        <taxon>Filibacter</taxon>
    </lineage>
</organism>
<dbReference type="Proteomes" id="UP000270468">
    <property type="component" value="Unassembled WGS sequence"/>
</dbReference>
<keyword evidence="1" id="KW-0812">Transmembrane</keyword>
<dbReference type="RefSeq" id="WP_160117595.1">
    <property type="nucleotide sequence ID" value="NZ_CBCRXF010000001.1"/>
</dbReference>
<name>A0A3P5X3L1_9BACL</name>
<dbReference type="InterPro" id="IPR049722">
    <property type="entry name" value="Prli42-like"/>
</dbReference>
<protein>
    <recommendedName>
        <fullName evidence="4">Stressosome-associated protein Prli42</fullName>
    </recommendedName>
</protein>
<sequence length="31" mass="3438">MSNKKVQKFIVYVMVAAMVASSLLFGLSMIM</sequence>
<proteinExistence type="predicted"/>
<accession>A0A3P5X3L1</accession>
<dbReference type="NCBIfam" id="NF033880">
    <property type="entry name" value="Prli42"/>
    <property type="match status" value="1"/>
</dbReference>
<dbReference type="EMBL" id="UXAV01000042">
    <property type="protein sequence ID" value="VDC28822.1"/>
    <property type="molecule type" value="Genomic_DNA"/>
</dbReference>
<evidence type="ECO:0000256" key="1">
    <source>
        <dbReference type="SAM" id="Phobius"/>
    </source>
</evidence>
<dbReference type="AlphaFoldDB" id="A0A3P5X3L1"/>
<keyword evidence="1" id="KW-1133">Transmembrane helix</keyword>
<evidence type="ECO:0008006" key="4">
    <source>
        <dbReference type="Google" id="ProtNLM"/>
    </source>
</evidence>
<feature type="transmembrane region" description="Helical" evidence="1">
    <location>
        <begin position="9"/>
        <end position="30"/>
    </location>
</feature>
<evidence type="ECO:0000313" key="3">
    <source>
        <dbReference type="Proteomes" id="UP000270468"/>
    </source>
</evidence>
<gene>
    <name evidence="2" type="ORF">FILTAD_01858</name>
</gene>
<reference evidence="2 3" key="1">
    <citation type="submission" date="2018-11" db="EMBL/GenBank/DDBJ databases">
        <authorList>
            <person name="Criscuolo A."/>
        </authorList>
    </citation>
    <scope>NUCLEOTIDE SEQUENCE [LARGE SCALE GENOMIC DNA]</scope>
    <source>
        <strain evidence="2">ATB-66</strain>
    </source>
</reference>
<keyword evidence="1" id="KW-0472">Membrane</keyword>